<gene>
    <name evidence="1" type="ORF">IWQ57_000646</name>
</gene>
<sequence length="238" mass="25181">MLLKSCFVLGLAATALAASGAVAAEHKEEPRASPGKPSPTASHVAPRAAPAPAPQQPLPPIRSTHRKRRTRRTTSSAFNPNDIDIGVKVTWCNDNTNFCQNVCLNKTWGAPINDGCDADSLNWHCTCGNGKNPDPDVYTFPVMLYECQYDVYQCQTNCATGDIRCTQECQSDRNCTAPNDPNNGKTAAPEPDDATSGLDGSADSDPVNFFSTAPLLSVGGYTALVALVAASVQLLGLP</sequence>
<organism evidence="1 2">
    <name type="scientific">Coemansia nantahalensis</name>
    <dbReference type="NCBI Taxonomy" id="2789366"/>
    <lineage>
        <taxon>Eukaryota</taxon>
        <taxon>Fungi</taxon>
        <taxon>Fungi incertae sedis</taxon>
        <taxon>Zoopagomycota</taxon>
        <taxon>Kickxellomycotina</taxon>
        <taxon>Kickxellomycetes</taxon>
        <taxon>Kickxellales</taxon>
        <taxon>Kickxellaceae</taxon>
        <taxon>Coemansia</taxon>
    </lineage>
</organism>
<accession>A0ACC1K6X1</accession>
<keyword evidence="2" id="KW-1185">Reference proteome</keyword>
<evidence type="ECO:0000313" key="1">
    <source>
        <dbReference type="EMBL" id="KAJ2774846.1"/>
    </source>
</evidence>
<dbReference type="EMBL" id="JANBUJ010000060">
    <property type="protein sequence ID" value="KAJ2774846.1"/>
    <property type="molecule type" value="Genomic_DNA"/>
</dbReference>
<name>A0ACC1K6X1_9FUNG</name>
<dbReference type="Proteomes" id="UP001140234">
    <property type="component" value="Unassembled WGS sequence"/>
</dbReference>
<reference evidence="1" key="1">
    <citation type="submission" date="2022-07" db="EMBL/GenBank/DDBJ databases">
        <title>Phylogenomic reconstructions and comparative analyses of Kickxellomycotina fungi.</title>
        <authorList>
            <person name="Reynolds N.K."/>
            <person name="Stajich J.E."/>
            <person name="Barry K."/>
            <person name="Grigoriev I.V."/>
            <person name="Crous P."/>
            <person name="Smith M.E."/>
        </authorList>
    </citation>
    <scope>NUCLEOTIDE SEQUENCE</scope>
    <source>
        <strain evidence="1">CBS 109366</strain>
    </source>
</reference>
<protein>
    <submittedName>
        <fullName evidence="1">Uncharacterized protein</fullName>
    </submittedName>
</protein>
<evidence type="ECO:0000313" key="2">
    <source>
        <dbReference type="Proteomes" id="UP001140234"/>
    </source>
</evidence>
<comment type="caution">
    <text evidence="1">The sequence shown here is derived from an EMBL/GenBank/DDBJ whole genome shotgun (WGS) entry which is preliminary data.</text>
</comment>
<proteinExistence type="predicted"/>